<organism evidence="1 2">
    <name type="scientific">Hymenobacter mellowenesis</name>
    <dbReference type="NCBI Taxonomy" id="3063995"/>
    <lineage>
        <taxon>Bacteria</taxon>
        <taxon>Pseudomonadati</taxon>
        <taxon>Bacteroidota</taxon>
        <taxon>Cytophagia</taxon>
        <taxon>Cytophagales</taxon>
        <taxon>Hymenobacteraceae</taxon>
        <taxon>Hymenobacter</taxon>
    </lineage>
</organism>
<keyword evidence="2" id="KW-1185">Reference proteome</keyword>
<dbReference type="RefSeq" id="WP_305009545.1">
    <property type="nucleotide sequence ID" value="NZ_JAUQSX010000001.1"/>
</dbReference>
<reference evidence="1" key="1">
    <citation type="submission" date="2023-07" db="EMBL/GenBank/DDBJ databases">
        <authorList>
            <person name="Kim M.K."/>
        </authorList>
    </citation>
    <scope>NUCLEOTIDE SEQUENCE</scope>
    <source>
        <strain evidence="1">M29</strain>
    </source>
</reference>
<dbReference type="PROSITE" id="PS51257">
    <property type="entry name" value="PROKAR_LIPOPROTEIN"/>
    <property type="match status" value="1"/>
</dbReference>
<dbReference type="Proteomes" id="UP001167796">
    <property type="component" value="Unassembled WGS sequence"/>
</dbReference>
<proteinExistence type="predicted"/>
<comment type="caution">
    <text evidence="1">The sequence shown here is derived from an EMBL/GenBank/DDBJ whole genome shotgun (WGS) entry which is preliminary data.</text>
</comment>
<name>A0ABT9A4U5_9BACT</name>
<evidence type="ECO:0000313" key="1">
    <source>
        <dbReference type="EMBL" id="MDO7844872.1"/>
    </source>
</evidence>
<sequence>MTTTQRLRGWGLGAAGLLLTACDDGLEVRFAQPFPAEAADMAAFPARHQGVYTAADSGKSLCIGRTAVWRQELQQGLGRRREVDSLLGHHLRADTTYEQGGHLHYVHLLGRDSVRDSWLWTDTVFTLAGSGPGVLRRFQGRYYLNTPNDSGDKWCVQRLEIEGKDLRWQTFGTDTLRLLALDPATVRYHRENGRLTSFQLVPATAQQTRRLGRYEGLWDTQEAYRRRY</sequence>
<accession>A0ABT9A4U5</accession>
<evidence type="ECO:0000313" key="2">
    <source>
        <dbReference type="Proteomes" id="UP001167796"/>
    </source>
</evidence>
<gene>
    <name evidence="1" type="ORF">Q5H92_00775</name>
</gene>
<protein>
    <recommendedName>
        <fullName evidence="3">Lipoprotein</fullName>
    </recommendedName>
</protein>
<dbReference type="EMBL" id="JAUQSX010000001">
    <property type="protein sequence ID" value="MDO7844872.1"/>
    <property type="molecule type" value="Genomic_DNA"/>
</dbReference>
<evidence type="ECO:0008006" key="3">
    <source>
        <dbReference type="Google" id="ProtNLM"/>
    </source>
</evidence>